<dbReference type="EMBL" id="LR797280">
    <property type="protein sequence ID" value="CAB4198868.1"/>
    <property type="molecule type" value="Genomic_DNA"/>
</dbReference>
<gene>
    <name evidence="1" type="ORF">UFOVP1333_2</name>
</gene>
<organism evidence="1">
    <name type="scientific">uncultured Caudovirales phage</name>
    <dbReference type="NCBI Taxonomy" id="2100421"/>
    <lineage>
        <taxon>Viruses</taxon>
        <taxon>Duplodnaviria</taxon>
        <taxon>Heunggongvirae</taxon>
        <taxon>Uroviricota</taxon>
        <taxon>Caudoviricetes</taxon>
        <taxon>Peduoviridae</taxon>
        <taxon>Maltschvirus</taxon>
        <taxon>Maltschvirus maltsch</taxon>
    </lineage>
</organism>
<evidence type="ECO:0000313" key="1">
    <source>
        <dbReference type="EMBL" id="CAB4198868.1"/>
    </source>
</evidence>
<name>A0A6J5RZ27_9CAUD</name>
<accession>A0A6J5RZ27</accession>
<protein>
    <submittedName>
        <fullName evidence="1">Uncharacterized protein</fullName>
    </submittedName>
</protein>
<reference evidence="1" key="1">
    <citation type="submission" date="2020-05" db="EMBL/GenBank/DDBJ databases">
        <authorList>
            <person name="Chiriac C."/>
            <person name="Salcher M."/>
            <person name="Ghai R."/>
            <person name="Kavagutti S V."/>
        </authorList>
    </citation>
    <scope>NUCLEOTIDE SEQUENCE</scope>
</reference>
<proteinExistence type="predicted"/>
<sequence length="512" mass="56406">MLFKLAIPPGLFKNGTQYQSSGRFYDANLVRFFEGQIRPFKGWATGLTGTLSGNPRAAHAWKDNDGDAFAAFGTHTKLYSHNGTTLEDITPSAGASAVEFLAEDGTTEIFTEDSATLLTETGFNGGDADAATWTLDNFGELLVACNDAERAIYEWQPGGGLDATEITNAPTARAVFVTEQRFIVALGSDGDPRRVAWNDQENRTVWTASSTNQAGDINLQTAGVVMCGGKVRGGGLIWTDLDLHLMRYQGLPDVYGIERVGNDCGIIGRHAFQIVDSVAYWMGQNGFYRYVGYVEPLPCEISDDVFSHLNTAYKSKVWCQHYPQFGEVHFHYPRIATLGQEDGDELLLESGGEILAEGGATECSHAAIYNYREGHWNHTEMARNCGFAEGPFAYPLMVNSSGAMLYHEYGWSYDSGVRRAVSGPIEIGDGERRLQIDEFIPDEATQGDCEVYFFTRETPNASEYEIGPYNAADRVGVIATARQARIEIRAESATQDFRIGNYRVSAKIRGRY</sequence>